<organism evidence="1 2">
    <name type="scientific">Panagrolaimus superbus</name>
    <dbReference type="NCBI Taxonomy" id="310955"/>
    <lineage>
        <taxon>Eukaryota</taxon>
        <taxon>Metazoa</taxon>
        <taxon>Ecdysozoa</taxon>
        <taxon>Nematoda</taxon>
        <taxon>Chromadorea</taxon>
        <taxon>Rhabditida</taxon>
        <taxon>Tylenchina</taxon>
        <taxon>Panagrolaimomorpha</taxon>
        <taxon>Panagrolaimoidea</taxon>
        <taxon>Panagrolaimidae</taxon>
        <taxon>Panagrolaimus</taxon>
    </lineage>
</organism>
<evidence type="ECO:0000313" key="1">
    <source>
        <dbReference type="Proteomes" id="UP000887577"/>
    </source>
</evidence>
<dbReference type="WBParaSite" id="PSU_v2.g14741.t1">
    <property type="protein sequence ID" value="PSU_v2.g14741.t1"/>
    <property type="gene ID" value="PSU_v2.g14741"/>
</dbReference>
<protein>
    <submittedName>
        <fullName evidence="2">Retrotransposon gag domain-containing protein</fullName>
    </submittedName>
</protein>
<keyword evidence="1" id="KW-1185">Reference proteome</keyword>
<accession>A0A914Y5M7</accession>
<sequence length="240" mass="26813">MADIDDLVTQLAALTAALNTAHTAPQAPHIDALAAAIAQLQQQQQAPTPTPSACVLPVFVLNAANPHFTKSWFAQAEMVLQLHTHNDADKVRMVVSSLDTSTFDKVRRALLPDIITELQDFAKLKKEMIKLFDAEDSLFARRFAALQVEWSGPEKESIREYEARIRECMGSFDMDNFGENEMASLIYVIGMKARALEPLRTMCVDALRKNPKIPLKELSEMVAASILTRQEQQEKSSTER</sequence>
<name>A0A914Y5M7_9BILA</name>
<reference evidence="2" key="1">
    <citation type="submission" date="2022-11" db="UniProtKB">
        <authorList>
            <consortium name="WormBaseParasite"/>
        </authorList>
    </citation>
    <scope>IDENTIFICATION</scope>
</reference>
<evidence type="ECO:0000313" key="2">
    <source>
        <dbReference type="WBParaSite" id="PSU_v2.g14741.t1"/>
    </source>
</evidence>
<dbReference type="AlphaFoldDB" id="A0A914Y5M7"/>
<proteinExistence type="predicted"/>
<dbReference type="Proteomes" id="UP000887577">
    <property type="component" value="Unplaced"/>
</dbReference>